<comment type="caution">
    <text evidence="6">The sequence shown here is derived from an EMBL/GenBank/DDBJ whole genome shotgun (WGS) entry which is preliminary data.</text>
</comment>
<protein>
    <recommendedName>
        <fullName evidence="5">HTH lysR-type domain-containing protein</fullName>
    </recommendedName>
</protein>
<keyword evidence="3" id="KW-0238">DNA-binding</keyword>
<keyword evidence="2" id="KW-0805">Transcription regulation</keyword>
<dbReference type="GO" id="GO:0003700">
    <property type="term" value="F:DNA-binding transcription factor activity"/>
    <property type="evidence" value="ECO:0007669"/>
    <property type="project" value="InterPro"/>
</dbReference>
<evidence type="ECO:0000313" key="7">
    <source>
        <dbReference type="Proteomes" id="UP000023785"/>
    </source>
</evidence>
<dbReference type="RefSeq" id="WP_023273853.1">
    <property type="nucleotide sequence ID" value="NZ_KI530735.1"/>
</dbReference>
<dbReference type="AlphaFoldDB" id="V2TK88"/>
<dbReference type="HOGENOM" id="CLU_039613_4_1_6"/>
<dbReference type="Pfam" id="PF03466">
    <property type="entry name" value="LysR_substrate"/>
    <property type="match status" value="1"/>
</dbReference>
<dbReference type="eggNOG" id="COG0583">
    <property type="taxonomic scope" value="Bacteria"/>
</dbReference>
<dbReference type="Proteomes" id="UP000023785">
    <property type="component" value="Unassembled WGS sequence"/>
</dbReference>
<dbReference type="OrthoDB" id="6971749at2"/>
<dbReference type="PANTHER" id="PTHR30126:SF2">
    <property type="entry name" value="HTH-TYPE TRANSCRIPTIONAL REGULATOR YJIE"/>
    <property type="match status" value="1"/>
</dbReference>
<evidence type="ECO:0000256" key="2">
    <source>
        <dbReference type="ARBA" id="ARBA00023015"/>
    </source>
</evidence>
<organism evidence="6 7">
    <name type="scientific">Acinetobacter nectaris CIP 110549</name>
    <dbReference type="NCBI Taxonomy" id="1392540"/>
    <lineage>
        <taxon>Bacteria</taxon>
        <taxon>Pseudomonadati</taxon>
        <taxon>Pseudomonadota</taxon>
        <taxon>Gammaproteobacteria</taxon>
        <taxon>Moraxellales</taxon>
        <taxon>Moraxellaceae</taxon>
        <taxon>Acinetobacter</taxon>
    </lineage>
</organism>
<dbReference type="STRING" id="1392540.P256_02243"/>
<dbReference type="EMBL" id="AYER01000009">
    <property type="protein sequence ID" value="ESK37807.1"/>
    <property type="molecule type" value="Genomic_DNA"/>
</dbReference>
<dbReference type="Pfam" id="PF00126">
    <property type="entry name" value="HTH_1"/>
    <property type="match status" value="1"/>
</dbReference>
<evidence type="ECO:0000256" key="3">
    <source>
        <dbReference type="ARBA" id="ARBA00023125"/>
    </source>
</evidence>
<comment type="similarity">
    <text evidence="1">Belongs to the LysR transcriptional regulatory family.</text>
</comment>
<dbReference type="InterPro" id="IPR036390">
    <property type="entry name" value="WH_DNA-bd_sf"/>
</dbReference>
<evidence type="ECO:0000256" key="1">
    <source>
        <dbReference type="ARBA" id="ARBA00009437"/>
    </source>
</evidence>
<proteinExistence type="inferred from homology"/>
<dbReference type="CDD" id="cd05466">
    <property type="entry name" value="PBP2_LTTR_substrate"/>
    <property type="match status" value="1"/>
</dbReference>
<keyword evidence="4" id="KW-0804">Transcription</keyword>
<dbReference type="InterPro" id="IPR000847">
    <property type="entry name" value="LysR_HTH_N"/>
</dbReference>
<dbReference type="Gene3D" id="1.10.10.10">
    <property type="entry name" value="Winged helix-like DNA-binding domain superfamily/Winged helix DNA-binding domain"/>
    <property type="match status" value="1"/>
</dbReference>
<feature type="domain" description="HTH lysR-type" evidence="5">
    <location>
        <begin position="5"/>
        <end position="62"/>
    </location>
</feature>
<dbReference type="PANTHER" id="PTHR30126">
    <property type="entry name" value="HTH-TYPE TRANSCRIPTIONAL REGULATOR"/>
    <property type="match status" value="1"/>
</dbReference>
<dbReference type="SUPFAM" id="SSF53850">
    <property type="entry name" value="Periplasmic binding protein-like II"/>
    <property type="match status" value="1"/>
</dbReference>
<sequence length="301" mass="35155">MIQNIELKWLYDLLTLEKHRSFTLTADLRHISQSSLSRRIQTLEKSLGFDIFDRNTSPLQLTEEGKLFILHVRNLLSDFEYNIDKIKGTSEIRSKISIASAHSLSGYLFPQILKNLKNYKEKTFHVEAIDVNQTVDYLKNGTCDFIISFYDHTLMNSNFLCHKLFSAKLYLVTGTNVSGIPKFSLEDKNLPFMSYTDESYMGKQVSEFLQQHQSHQFDTNFVSSMSMLLQDMIRSGYGVGWLPDYSIQSDLKNNRLSILPLKDAVLPVDIYLYRHNTRLNTELENFWHFIKLIDWEINSHQ</sequence>
<dbReference type="PRINTS" id="PR00039">
    <property type="entry name" value="HTHLYSR"/>
</dbReference>
<dbReference type="Gene3D" id="3.40.190.10">
    <property type="entry name" value="Periplasmic binding protein-like II"/>
    <property type="match status" value="2"/>
</dbReference>
<dbReference type="InterPro" id="IPR005119">
    <property type="entry name" value="LysR_subst-bd"/>
</dbReference>
<name>V2TK88_9GAMM</name>
<dbReference type="GO" id="GO:0000976">
    <property type="term" value="F:transcription cis-regulatory region binding"/>
    <property type="evidence" value="ECO:0007669"/>
    <property type="project" value="TreeGrafter"/>
</dbReference>
<gene>
    <name evidence="6" type="ORF">P256_02243</name>
</gene>
<evidence type="ECO:0000259" key="5">
    <source>
        <dbReference type="PROSITE" id="PS50931"/>
    </source>
</evidence>
<dbReference type="InterPro" id="IPR036388">
    <property type="entry name" value="WH-like_DNA-bd_sf"/>
</dbReference>
<reference evidence="6 7" key="1">
    <citation type="submission" date="2013-10" db="EMBL/GenBank/DDBJ databases">
        <title>The Genome Sequence of Acinetobacter nectaris CIP 110549.</title>
        <authorList>
            <consortium name="The Broad Institute Genomics Platform"/>
            <consortium name="The Broad Institute Genome Sequencing Center for Infectious Disease"/>
            <person name="Cerqueira G."/>
            <person name="Feldgarden M."/>
            <person name="Courvalin P."/>
            <person name="Grillot-Courvalin C."/>
            <person name="Clermont D."/>
            <person name="Rocha E."/>
            <person name="Yoon E.-J."/>
            <person name="Nemec A."/>
            <person name="Young S.K."/>
            <person name="Zeng Q."/>
            <person name="Gargeya S."/>
            <person name="Fitzgerald M."/>
            <person name="Abouelleil A."/>
            <person name="Alvarado L."/>
            <person name="Berlin A.M."/>
            <person name="Chapman S.B."/>
            <person name="Gainer-Dewar J."/>
            <person name="Goldberg J."/>
            <person name="Gnerre S."/>
            <person name="Griggs A."/>
            <person name="Gujja S."/>
            <person name="Hansen M."/>
            <person name="Howarth C."/>
            <person name="Imamovic A."/>
            <person name="Ireland A."/>
            <person name="Larimer J."/>
            <person name="McCowan C."/>
            <person name="Murphy C."/>
            <person name="Pearson M."/>
            <person name="Poon T.W."/>
            <person name="Priest M."/>
            <person name="Roberts A."/>
            <person name="Saif S."/>
            <person name="Shea T."/>
            <person name="Sykes S."/>
            <person name="Wortman J."/>
            <person name="Nusbaum C."/>
            <person name="Birren B."/>
        </authorList>
    </citation>
    <scope>NUCLEOTIDE SEQUENCE [LARGE SCALE GENOMIC DNA]</scope>
    <source>
        <strain evidence="6 7">CIP 110549</strain>
    </source>
</reference>
<dbReference type="PROSITE" id="PS50931">
    <property type="entry name" value="HTH_LYSR"/>
    <property type="match status" value="1"/>
</dbReference>
<dbReference type="PATRIC" id="fig|1392540.3.peg.2163"/>
<evidence type="ECO:0000313" key="6">
    <source>
        <dbReference type="EMBL" id="ESK37807.1"/>
    </source>
</evidence>
<keyword evidence="7" id="KW-1185">Reference proteome</keyword>
<dbReference type="SUPFAM" id="SSF46785">
    <property type="entry name" value="Winged helix' DNA-binding domain"/>
    <property type="match status" value="1"/>
</dbReference>
<accession>V2TK88</accession>
<evidence type="ECO:0000256" key="4">
    <source>
        <dbReference type="ARBA" id="ARBA00023163"/>
    </source>
</evidence>